<dbReference type="AlphaFoldDB" id="A0A0F9CU57"/>
<proteinExistence type="predicted"/>
<reference evidence="1" key="1">
    <citation type="journal article" date="2015" name="Nature">
        <title>Complex archaea that bridge the gap between prokaryotes and eukaryotes.</title>
        <authorList>
            <person name="Spang A."/>
            <person name="Saw J.H."/>
            <person name="Jorgensen S.L."/>
            <person name="Zaremba-Niedzwiedzka K."/>
            <person name="Martijn J."/>
            <person name="Lind A.E."/>
            <person name="van Eijk R."/>
            <person name="Schleper C."/>
            <person name="Guy L."/>
            <person name="Ettema T.J."/>
        </authorList>
    </citation>
    <scope>NUCLEOTIDE SEQUENCE</scope>
</reference>
<feature type="non-terminal residue" evidence="1">
    <location>
        <position position="1"/>
    </location>
</feature>
<organism evidence="1">
    <name type="scientific">marine sediment metagenome</name>
    <dbReference type="NCBI Taxonomy" id="412755"/>
    <lineage>
        <taxon>unclassified sequences</taxon>
        <taxon>metagenomes</taxon>
        <taxon>ecological metagenomes</taxon>
    </lineage>
</organism>
<name>A0A0F9CU57_9ZZZZ</name>
<protein>
    <submittedName>
        <fullName evidence="1">Uncharacterized protein</fullName>
    </submittedName>
</protein>
<gene>
    <name evidence="1" type="ORF">LCGC14_2359920</name>
</gene>
<dbReference type="EMBL" id="LAZR01034542">
    <property type="protein sequence ID" value="KKL45011.1"/>
    <property type="molecule type" value="Genomic_DNA"/>
</dbReference>
<comment type="caution">
    <text evidence="1">The sequence shown here is derived from an EMBL/GenBank/DDBJ whole genome shotgun (WGS) entry which is preliminary data.</text>
</comment>
<sequence>PTATAKNQYVRVTRIPSPAPVSERTVSQLIDLAQSDRQSQIATGAPALEMCFAVWEYEVLLEIAGPSAWDVCEDLYASGFQLYGGIIEAPWSLCKIYVGENLFRVSRPLDNASWDDLGEADLGVCDWLWSESELP</sequence>
<accession>A0A0F9CU57</accession>
<evidence type="ECO:0000313" key="1">
    <source>
        <dbReference type="EMBL" id="KKL45011.1"/>
    </source>
</evidence>